<feature type="domain" description="PDZ" evidence="5">
    <location>
        <begin position="550"/>
        <end position="637"/>
    </location>
</feature>
<sequence length="1317" mass="141122">MSFSSNAVEFRDVPVKFLGTGDIPRNANDEQTLMGNFLMEKASKKKLHGFAKEMLLSLSPRTGLLSASPKSGGQSLQVDLTTISAIAVMTSKFAFVVSDDDEAPTATMYGFQFKRRNDSESKAFVAALRRCSLAESTTETVHPSRGRGRAMSYTSGTSSQARLALARVSEDRRDTTVRDTTTQELASLQSKIAELETQVTEERNKASAAEVAKLSADLERASAEREAEAARCQVESIRKEMALAAADMSSELAQMKMNFSEDRAEQIVAELALIKGALTIIEGNQRGPRTPKKRGGAPAASSSPSSSAAASRDDLWTRVQRLAQKQQGDGEQKEAGAEDESTSEQRANQSNTSNQRLLSIARRVSSVAIDPDALAAASEDRAGGYEEMSHAELIAVVKRQERELQQLRDENKRTQDLSQQLETTQEEKLELEQQIQDLQEELDHLETEKTIMADTIAGLKAISTDGASDARTGSFRSELRQGTTATGAAARSRGTGGAQGTGGARTTATNAAAAVSRQPPSFDRLVGNESRVTDANDTSVRTEALEDRFEMTLRKHNGGLGFSIAGGRDFEVDEGDPSIYITAIVSGGAAQKDGRLQAGDKILAVDGTDISNVLHKDAVATLQATSDTVKLAIARLVDVLTPNDTLASQHSHQQQQQQQRAEGSVKVKEEEEQEEASQQREGGAAGASVQGTIRQPSKESQDTGSSQHMGDTAVAMASTNRVVTNGGSAASIPAAASNTNNANVAGSNGAINGHAVTAKPSEIPRPNSDLISPRRDSQSGASQQELQQRQQQQQQQQQQQDQPLADGDASAFEEEVIDISFDKRADGLGFSIAGGRDHPVEEGDNFMYVTAIVPGSAADDDGRLKVGDKLLMINGADVTDMTHADVVQLLSTRSRVELRVSRLPDELLAPETTEVLLDIRLHRHEGGFGFSIAGGTDLPVAGDDTAIYITHIVPDSAADRDGRLQIGDRLLEVNGLSVVNVEHAVAAEAIRNSGEYVDIIVARITEQVEETLEIEFERGAGGLGFSIAGGIDDPENAHDPSIYVVEIIPNASADRDGRLRKGDRILEVNGESCEQVTHSEAVQLLQADTPTVRLLVSRLVDVTETTFKVEEEIVDVELDKSPTYGLGFSIAGGVGAEIEEGDAGIYVSDITPEGPASAMDKLRFGDRLLEVNSIPLDGVTHDEAVDILRACAQHVRLKVLRVPQDMTEDGEILVNITLRKHDGGFGFSIAGGTDAPVEEGDYGIYVTTIIEGGAAYLDGNLQIGDRIIFANGVELTEAAHSDCVRVLQNAGDEVKLVVSRIPFDETQEGDLFQEETT</sequence>
<feature type="compositionally biased region" description="Low complexity" evidence="4">
    <location>
        <begin position="297"/>
        <end position="310"/>
    </location>
</feature>
<dbReference type="CDD" id="cd00136">
    <property type="entry name" value="PDZ_canonical"/>
    <property type="match status" value="1"/>
</dbReference>
<keyword evidence="3" id="KW-0175">Coiled coil</keyword>
<evidence type="ECO:0000313" key="7">
    <source>
        <dbReference type="Proteomes" id="UP000007799"/>
    </source>
</evidence>
<dbReference type="OMA" id="ANTNIAY"/>
<feature type="domain" description="PDZ" evidence="5">
    <location>
        <begin position="918"/>
        <end position="1005"/>
    </location>
</feature>
<feature type="domain" description="PDZ" evidence="5">
    <location>
        <begin position="818"/>
        <end position="890"/>
    </location>
</feature>
<dbReference type="SMART" id="SM00228">
    <property type="entry name" value="PDZ"/>
    <property type="match status" value="6"/>
</dbReference>
<proteinExistence type="predicted"/>
<dbReference type="InParanoid" id="F2U4T2"/>
<dbReference type="GO" id="GO:0030054">
    <property type="term" value="C:cell junction"/>
    <property type="evidence" value="ECO:0007669"/>
    <property type="project" value="TreeGrafter"/>
</dbReference>
<dbReference type="GO" id="GO:0098609">
    <property type="term" value="P:cell-cell adhesion"/>
    <property type="evidence" value="ECO:0007669"/>
    <property type="project" value="TreeGrafter"/>
</dbReference>
<evidence type="ECO:0000256" key="4">
    <source>
        <dbReference type="SAM" id="MobiDB-lite"/>
    </source>
</evidence>
<evidence type="ECO:0000256" key="2">
    <source>
        <dbReference type="ARBA" id="ARBA00023136"/>
    </source>
</evidence>
<evidence type="ECO:0000259" key="5">
    <source>
        <dbReference type="PROSITE" id="PS50106"/>
    </source>
</evidence>
<dbReference type="OrthoDB" id="438726at2759"/>
<dbReference type="KEGG" id="sre:PTSG_03306"/>
<dbReference type="RefSeq" id="XP_004995884.1">
    <property type="nucleotide sequence ID" value="XM_004995827.1"/>
</dbReference>
<feature type="compositionally biased region" description="Low complexity" evidence="4">
    <location>
        <begin position="504"/>
        <end position="514"/>
    </location>
</feature>
<organism evidence="7">
    <name type="scientific">Salpingoeca rosetta (strain ATCC 50818 / BSB-021)</name>
    <dbReference type="NCBI Taxonomy" id="946362"/>
    <lineage>
        <taxon>Eukaryota</taxon>
        <taxon>Choanoflagellata</taxon>
        <taxon>Craspedida</taxon>
        <taxon>Salpingoecidae</taxon>
        <taxon>Salpingoeca</taxon>
    </lineage>
</organism>
<feature type="compositionally biased region" description="Low complexity" evidence="4">
    <location>
        <begin position="482"/>
        <end position="493"/>
    </location>
</feature>
<feature type="region of interest" description="Disordered" evidence="4">
    <location>
        <begin position="466"/>
        <end position="517"/>
    </location>
</feature>
<feature type="domain" description="PDZ" evidence="5">
    <location>
        <begin position="1215"/>
        <end position="1302"/>
    </location>
</feature>
<accession>F2U4T2</accession>
<dbReference type="eggNOG" id="KOG0708">
    <property type="taxonomic scope" value="Eukaryota"/>
</dbReference>
<feature type="coiled-coil region" evidence="3">
    <location>
        <begin position="178"/>
        <end position="240"/>
    </location>
</feature>
<comment type="subcellular location">
    <subcellularLocation>
        <location evidence="1">Membrane</location>
    </subcellularLocation>
</comment>
<dbReference type="STRING" id="946362.F2U4T2"/>
<feature type="domain" description="PDZ" evidence="5">
    <location>
        <begin position="1013"/>
        <end position="1100"/>
    </location>
</feature>
<protein>
    <submittedName>
        <fullName evidence="6">PSD-95 alpha</fullName>
    </submittedName>
</protein>
<dbReference type="GO" id="GO:0005886">
    <property type="term" value="C:plasma membrane"/>
    <property type="evidence" value="ECO:0007669"/>
    <property type="project" value="GOC"/>
</dbReference>
<dbReference type="InterPro" id="IPR050614">
    <property type="entry name" value="Synaptic_Scaffolding_LAP-MAGUK"/>
</dbReference>
<feature type="region of interest" description="Disordered" evidence="4">
    <location>
        <begin position="283"/>
        <end position="355"/>
    </location>
</feature>
<evidence type="ECO:0000256" key="1">
    <source>
        <dbReference type="ARBA" id="ARBA00004370"/>
    </source>
</evidence>
<feature type="compositionally biased region" description="Low complexity" evidence="4">
    <location>
        <begin position="679"/>
        <end position="688"/>
    </location>
</feature>
<feature type="region of interest" description="Disordered" evidence="4">
    <location>
        <begin position="645"/>
        <end position="709"/>
    </location>
</feature>
<dbReference type="GeneID" id="16076470"/>
<feature type="compositionally biased region" description="Gly residues" evidence="4">
    <location>
        <begin position="494"/>
        <end position="503"/>
    </location>
</feature>
<feature type="domain" description="PDZ" evidence="5">
    <location>
        <begin position="1115"/>
        <end position="1203"/>
    </location>
</feature>
<dbReference type="GO" id="GO:0097120">
    <property type="term" value="P:receptor localization to synapse"/>
    <property type="evidence" value="ECO:0007669"/>
    <property type="project" value="TreeGrafter"/>
</dbReference>
<dbReference type="GO" id="GO:0045197">
    <property type="term" value="P:establishment or maintenance of epithelial cell apical/basal polarity"/>
    <property type="evidence" value="ECO:0007669"/>
    <property type="project" value="TreeGrafter"/>
</dbReference>
<evidence type="ECO:0000313" key="6">
    <source>
        <dbReference type="EMBL" id="EGD82648.1"/>
    </source>
</evidence>
<dbReference type="Pfam" id="PF00595">
    <property type="entry name" value="PDZ"/>
    <property type="match status" value="6"/>
</dbReference>
<reference evidence="6" key="1">
    <citation type="submission" date="2009-08" db="EMBL/GenBank/DDBJ databases">
        <title>Annotation of Salpingoeca rosetta.</title>
        <authorList>
            <consortium name="The Broad Institute Genome Sequencing Platform"/>
            <person name="Russ C."/>
            <person name="Cuomo C."/>
            <person name="Burger G."/>
            <person name="Gray M.W."/>
            <person name="Holland P.W.H."/>
            <person name="King N."/>
            <person name="Lang F.B.F."/>
            <person name="Roger A.J."/>
            <person name="Ruiz-Trillo I."/>
            <person name="Young S.K."/>
            <person name="Zeng Q."/>
            <person name="Gargeya S."/>
            <person name="Alvarado L."/>
            <person name="Berlin A."/>
            <person name="Chapman S.B."/>
            <person name="Chen Z."/>
            <person name="Freedman E."/>
            <person name="Gellesch M."/>
            <person name="Goldberg J."/>
            <person name="Griggs A."/>
            <person name="Gujja S."/>
            <person name="Heilman E."/>
            <person name="Heiman D."/>
            <person name="Howarth C."/>
            <person name="Mehta T."/>
            <person name="Neiman D."/>
            <person name="Pearson M."/>
            <person name="Roberts A."/>
            <person name="Saif S."/>
            <person name="Shea T."/>
            <person name="Shenoy N."/>
            <person name="Sisk P."/>
            <person name="Stolte C."/>
            <person name="Sykes S."/>
            <person name="White J."/>
            <person name="Yandava C."/>
            <person name="Haas B."/>
            <person name="Nusbaum C."/>
            <person name="Birren B."/>
        </authorList>
    </citation>
    <scope>NUCLEOTIDE SEQUENCE [LARGE SCALE GENOMIC DNA]</scope>
    <source>
        <strain evidence="6">ATCC 50818</strain>
    </source>
</reference>
<dbReference type="Gene3D" id="2.30.42.10">
    <property type="match status" value="6"/>
</dbReference>
<dbReference type="PROSITE" id="PS50106">
    <property type="entry name" value="PDZ"/>
    <property type="match status" value="6"/>
</dbReference>
<gene>
    <name evidence="6" type="ORF">PTSG_03306</name>
</gene>
<dbReference type="GO" id="GO:0019901">
    <property type="term" value="F:protein kinase binding"/>
    <property type="evidence" value="ECO:0007669"/>
    <property type="project" value="TreeGrafter"/>
</dbReference>
<feature type="compositionally biased region" description="Polar residues" evidence="4">
    <location>
        <begin position="344"/>
        <end position="355"/>
    </location>
</feature>
<dbReference type="Proteomes" id="UP000007799">
    <property type="component" value="Unassembled WGS sequence"/>
</dbReference>
<name>F2U4T2_SALR5</name>
<dbReference type="eggNOG" id="KOG3528">
    <property type="taxonomic scope" value="Eukaryota"/>
</dbReference>
<feature type="coiled-coil region" evidence="3">
    <location>
        <begin position="390"/>
        <end position="455"/>
    </location>
</feature>
<keyword evidence="2" id="KW-0472">Membrane</keyword>
<dbReference type="PANTHER" id="PTHR23119:SF51">
    <property type="entry name" value="DISKS LARGE 1 TUMOR SUPPRESSOR PROTEIN"/>
    <property type="match status" value="1"/>
</dbReference>
<dbReference type="InterPro" id="IPR036034">
    <property type="entry name" value="PDZ_sf"/>
</dbReference>
<evidence type="ECO:0000256" key="3">
    <source>
        <dbReference type="SAM" id="Coils"/>
    </source>
</evidence>
<dbReference type="EMBL" id="GL832961">
    <property type="protein sequence ID" value="EGD82648.1"/>
    <property type="molecule type" value="Genomic_DNA"/>
</dbReference>
<dbReference type="SUPFAM" id="SSF50156">
    <property type="entry name" value="PDZ domain-like"/>
    <property type="match status" value="6"/>
</dbReference>
<dbReference type="InterPro" id="IPR001478">
    <property type="entry name" value="PDZ"/>
</dbReference>
<feature type="compositionally biased region" description="Low complexity" evidence="4">
    <location>
        <begin position="783"/>
        <end position="802"/>
    </location>
</feature>
<dbReference type="GO" id="GO:0043113">
    <property type="term" value="P:receptor clustering"/>
    <property type="evidence" value="ECO:0007669"/>
    <property type="project" value="TreeGrafter"/>
</dbReference>
<feature type="region of interest" description="Disordered" evidence="4">
    <location>
        <begin position="751"/>
        <end position="808"/>
    </location>
</feature>
<keyword evidence="7" id="KW-1185">Reference proteome</keyword>
<feature type="compositionally biased region" description="Low complexity" evidence="4">
    <location>
        <begin position="648"/>
        <end position="662"/>
    </location>
</feature>
<dbReference type="PANTHER" id="PTHR23119">
    <property type="entry name" value="DISCS LARGE"/>
    <property type="match status" value="1"/>
</dbReference>